<keyword evidence="10" id="KW-1185">Reference proteome</keyword>
<evidence type="ECO:0000256" key="4">
    <source>
        <dbReference type="ARBA" id="ARBA00022801"/>
    </source>
</evidence>
<dbReference type="InterPro" id="IPR050925">
    <property type="entry name" value="Rhomboid_protease_S54"/>
</dbReference>
<name>A0A517S7F9_9PLAN</name>
<dbReference type="FunFam" id="1.20.1540.10:FF:000027">
    <property type="entry name" value="Rhomboid family intramembrane serine protease"/>
    <property type="match status" value="1"/>
</dbReference>
<keyword evidence="4" id="KW-0378">Hydrolase</keyword>
<keyword evidence="3 7" id="KW-0812">Transmembrane</keyword>
<evidence type="ECO:0000256" key="2">
    <source>
        <dbReference type="ARBA" id="ARBA00009045"/>
    </source>
</evidence>
<dbReference type="Proteomes" id="UP000315700">
    <property type="component" value="Chromosome"/>
</dbReference>
<dbReference type="InterPro" id="IPR035952">
    <property type="entry name" value="Rhomboid-like_sf"/>
</dbReference>
<keyword evidence="5 7" id="KW-1133">Transmembrane helix</keyword>
<reference evidence="9 10" key="1">
    <citation type="submission" date="2019-02" db="EMBL/GenBank/DDBJ databases">
        <title>Deep-cultivation of Planctomycetes and their phenomic and genomic characterization uncovers novel biology.</title>
        <authorList>
            <person name="Wiegand S."/>
            <person name="Jogler M."/>
            <person name="Boedeker C."/>
            <person name="Pinto D."/>
            <person name="Vollmers J."/>
            <person name="Rivas-Marin E."/>
            <person name="Kohn T."/>
            <person name="Peeters S.H."/>
            <person name="Heuer A."/>
            <person name="Rast P."/>
            <person name="Oberbeckmann S."/>
            <person name="Bunk B."/>
            <person name="Jeske O."/>
            <person name="Meyerdierks A."/>
            <person name="Storesund J.E."/>
            <person name="Kallscheuer N."/>
            <person name="Luecker S."/>
            <person name="Lage O.M."/>
            <person name="Pohl T."/>
            <person name="Merkel B.J."/>
            <person name="Hornburger P."/>
            <person name="Mueller R.-W."/>
            <person name="Bruemmer F."/>
            <person name="Labrenz M."/>
            <person name="Spormann A.M."/>
            <person name="Op den Camp H."/>
            <person name="Overmann J."/>
            <person name="Amann R."/>
            <person name="Jetten M.S.M."/>
            <person name="Mascher T."/>
            <person name="Medema M.H."/>
            <person name="Devos D.P."/>
            <person name="Kaster A.-K."/>
            <person name="Ovreas L."/>
            <person name="Rohde M."/>
            <person name="Galperin M.Y."/>
            <person name="Jogler C."/>
        </authorList>
    </citation>
    <scope>NUCLEOTIDE SEQUENCE [LARGE SCALE GENOMIC DNA]</scope>
    <source>
        <strain evidence="9 10">Pan44</strain>
    </source>
</reference>
<evidence type="ECO:0000259" key="8">
    <source>
        <dbReference type="Pfam" id="PF01694"/>
    </source>
</evidence>
<feature type="transmembrane region" description="Helical" evidence="7">
    <location>
        <begin position="91"/>
        <end position="116"/>
    </location>
</feature>
<dbReference type="InParanoid" id="A0A517S7F9"/>
<proteinExistence type="inferred from homology"/>
<dbReference type="RefSeq" id="WP_145026046.1">
    <property type="nucleotide sequence ID" value="NZ_CP036271.1"/>
</dbReference>
<dbReference type="OrthoDB" id="9813074at2"/>
<feature type="transmembrane region" description="Helical" evidence="7">
    <location>
        <begin position="128"/>
        <end position="147"/>
    </location>
</feature>
<dbReference type="AlphaFoldDB" id="A0A517S7F9"/>
<protein>
    <submittedName>
        <fullName evidence="9">Rhomboid family protein</fullName>
    </submittedName>
</protein>
<evidence type="ECO:0000256" key="3">
    <source>
        <dbReference type="ARBA" id="ARBA00022692"/>
    </source>
</evidence>
<dbReference type="InterPro" id="IPR022764">
    <property type="entry name" value="Peptidase_S54_rhomboid_dom"/>
</dbReference>
<evidence type="ECO:0000256" key="6">
    <source>
        <dbReference type="ARBA" id="ARBA00023136"/>
    </source>
</evidence>
<feature type="transmembrane region" description="Helical" evidence="7">
    <location>
        <begin position="225"/>
        <end position="243"/>
    </location>
</feature>
<feature type="transmembrane region" description="Helical" evidence="7">
    <location>
        <begin position="15"/>
        <end position="33"/>
    </location>
</feature>
<gene>
    <name evidence="9" type="ORF">Pan44_00650</name>
</gene>
<sequence>MFPLQDNIPSRTTPVCNYALIAICTAVFFLQTLEKKEDVSLVERYAMIPARITQPGKPVMITLDRDVVMTPEGLQVVETRKEAGPPAVPPWLTLATCTFLHGGWMHLLGNMWFLVIFGDNVEDRLGHVGYLVFYLVGGSIASLIHLVTDPSSTIPTVGASGAIAAVMGAYFVWYPHAKVRTFVPIFIFPIFFVVPATVFLGLWFLMQFLQGTSSLMSQEAGGVAWWAHIGGFGAGYLIAGRLGHSSICRPPNPVRRNYSVRAIEE</sequence>
<feature type="domain" description="Peptidase S54 rhomboid" evidence="8">
    <location>
        <begin position="91"/>
        <end position="240"/>
    </location>
</feature>
<comment type="similarity">
    <text evidence="2">Belongs to the peptidase S54 family.</text>
</comment>
<feature type="transmembrane region" description="Helical" evidence="7">
    <location>
        <begin position="185"/>
        <end position="205"/>
    </location>
</feature>
<dbReference type="GO" id="GO:0016020">
    <property type="term" value="C:membrane"/>
    <property type="evidence" value="ECO:0007669"/>
    <property type="project" value="UniProtKB-SubCell"/>
</dbReference>
<accession>A0A517S7F9</accession>
<dbReference type="EMBL" id="CP036271">
    <property type="protein sequence ID" value="QDT52057.1"/>
    <property type="molecule type" value="Genomic_DNA"/>
</dbReference>
<dbReference type="PANTHER" id="PTHR43731">
    <property type="entry name" value="RHOMBOID PROTEASE"/>
    <property type="match status" value="1"/>
</dbReference>
<evidence type="ECO:0000313" key="10">
    <source>
        <dbReference type="Proteomes" id="UP000315700"/>
    </source>
</evidence>
<comment type="subcellular location">
    <subcellularLocation>
        <location evidence="1">Membrane</location>
        <topology evidence="1">Multi-pass membrane protein</topology>
    </subcellularLocation>
</comment>
<dbReference type="Gene3D" id="1.20.1540.10">
    <property type="entry name" value="Rhomboid-like"/>
    <property type="match status" value="1"/>
</dbReference>
<dbReference type="Pfam" id="PF01694">
    <property type="entry name" value="Rhomboid"/>
    <property type="match status" value="1"/>
</dbReference>
<dbReference type="KEGG" id="ccos:Pan44_00650"/>
<evidence type="ECO:0000313" key="9">
    <source>
        <dbReference type="EMBL" id="QDT52057.1"/>
    </source>
</evidence>
<evidence type="ECO:0000256" key="1">
    <source>
        <dbReference type="ARBA" id="ARBA00004141"/>
    </source>
</evidence>
<dbReference type="SUPFAM" id="SSF144091">
    <property type="entry name" value="Rhomboid-like"/>
    <property type="match status" value="1"/>
</dbReference>
<keyword evidence="6 7" id="KW-0472">Membrane</keyword>
<dbReference type="PANTHER" id="PTHR43731:SF14">
    <property type="entry name" value="PRESENILIN-ASSOCIATED RHOMBOID-LIKE PROTEIN, MITOCHONDRIAL"/>
    <property type="match status" value="1"/>
</dbReference>
<dbReference type="GO" id="GO:0004252">
    <property type="term" value="F:serine-type endopeptidase activity"/>
    <property type="evidence" value="ECO:0007669"/>
    <property type="project" value="InterPro"/>
</dbReference>
<feature type="transmembrane region" description="Helical" evidence="7">
    <location>
        <begin position="153"/>
        <end position="173"/>
    </location>
</feature>
<organism evidence="9 10">
    <name type="scientific">Caulifigura coniformis</name>
    <dbReference type="NCBI Taxonomy" id="2527983"/>
    <lineage>
        <taxon>Bacteria</taxon>
        <taxon>Pseudomonadati</taxon>
        <taxon>Planctomycetota</taxon>
        <taxon>Planctomycetia</taxon>
        <taxon>Planctomycetales</taxon>
        <taxon>Planctomycetaceae</taxon>
        <taxon>Caulifigura</taxon>
    </lineage>
</organism>
<evidence type="ECO:0000256" key="7">
    <source>
        <dbReference type="SAM" id="Phobius"/>
    </source>
</evidence>
<evidence type="ECO:0000256" key="5">
    <source>
        <dbReference type="ARBA" id="ARBA00022989"/>
    </source>
</evidence>